<dbReference type="InterPro" id="IPR005707">
    <property type="entry name" value="Ribosomal_uS2_euk/arc"/>
</dbReference>
<dbReference type="InterPro" id="IPR023591">
    <property type="entry name" value="Ribosomal_uS2_flav_dom_sf"/>
</dbReference>
<keyword evidence="2 5" id="KW-0689">Ribosomal protein</keyword>
<gene>
    <name evidence="6" type="primary">6049716</name>
    <name evidence="5" type="ORF">CpipJ_CPIJ015925</name>
</gene>
<dbReference type="Gene3D" id="3.40.50.10490">
    <property type="entry name" value="Glucose-6-phosphate isomerase like protein, domain 1"/>
    <property type="match status" value="1"/>
</dbReference>
<evidence type="ECO:0000256" key="3">
    <source>
        <dbReference type="ARBA" id="ARBA00023274"/>
    </source>
</evidence>
<evidence type="ECO:0000313" key="7">
    <source>
        <dbReference type="Proteomes" id="UP000002320"/>
    </source>
</evidence>
<keyword evidence="3" id="KW-0687">Ribonucleoprotein</keyword>
<evidence type="ECO:0000256" key="4">
    <source>
        <dbReference type="ARBA" id="ARBA00035401"/>
    </source>
</evidence>
<dbReference type="InterPro" id="IPR001865">
    <property type="entry name" value="Ribosomal_uS2"/>
</dbReference>
<dbReference type="eggNOG" id="KOG0830">
    <property type="taxonomic scope" value="Eukaryota"/>
</dbReference>
<accession>B0X9V8</accession>
<evidence type="ECO:0000256" key="1">
    <source>
        <dbReference type="ARBA" id="ARBA00006242"/>
    </source>
</evidence>
<name>B0X9V8_CULQU</name>
<dbReference type="VEuPathDB" id="VectorBase:CPIJ015925"/>
<sequence length="215" mass="23918">MTYSVKSKVIPTSSMLNQLAHLGHFHQFRSVPVGYTDEPFAAKSRTRCKKVHSEVKVQRHSGDRTGPLAGLRSCGQERLSETLHHRCQMELCVFKRRPAGVHIINLGRTLETLLLAARCIASIEYPGEMFTSAQFTPRSVLKFAHYTEATLIAGHFTNQIHPASREPQLLIETDPLTDHQPVVEASYAAQVRQLCHPVQHQVAALGRSDVVPVGP</sequence>
<dbReference type="EnsemblMetazoa" id="CPIJ015925-RA">
    <property type="protein sequence ID" value="CPIJ015925-PA"/>
    <property type="gene ID" value="CPIJ015925"/>
</dbReference>
<dbReference type="STRING" id="7176.B0X9V8"/>
<dbReference type="GO" id="GO:0006412">
    <property type="term" value="P:translation"/>
    <property type="evidence" value="ECO:0007669"/>
    <property type="project" value="InterPro"/>
</dbReference>
<dbReference type="KEGG" id="cqu:CpipJ_CPIJ015925"/>
<protein>
    <recommendedName>
        <fullName evidence="4">40S ribosomal protein SA</fullName>
    </recommendedName>
</protein>
<dbReference type="HOGENOM" id="CLU_1284430_0_0_1"/>
<dbReference type="InParanoid" id="B0X9V8"/>
<dbReference type="PANTHER" id="PTHR11489">
    <property type="entry name" value="40S RIBOSOMAL PROTEIN SA"/>
    <property type="match status" value="1"/>
</dbReference>
<dbReference type="AlphaFoldDB" id="B0X9V8"/>
<organism>
    <name type="scientific">Culex quinquefasciatus</name>
    <name type="common">Southern house mosquito</name>
    <name type="synonym">Culex pungens</name>
    <dbReference type="NCBI Taxonomy" id="7176"/>
    <lineage>
        <taxon>Eukaryota</taxon>
        <taxon>Metazoa</taxon>
        <taxon>Ecdysozoa</taxon>
        <taxon>Arthropoda</taxon>
        <taxon>Hexapoda</taxon>
        <taxon>Insecta</taxon>
        <taxon>Pterygota</taxon>
        <taxon>Neoptera</taxon>
        <taxon>Endopterygota</taxon>
        <taxon>Diptera</taxon>
        <taxon>Nematocera</taxon>
        <taxon>Culicoidea</taxon>
        <taxon>Culicidae</taxon>
        <taxon>Culicinae</taxon>
        <taxon>Culicini</taxon>
        <taxon>Culex</taxon>
        <taxon>Culex</taxon>
    </lineage>
</organism>
<keyword evidence="7" id="KW-1185">Reference proteome</keyword>
<proteinExistence type="inferred from homology"/>
<dbReference type="EMBL" id="DS232552">
    <property type="protein sequence ID" value="EDS43384.1"/>
    <property type="molecule type" value="Genomic_DNA"/>
</dbReference>
<dbReference type="GO" id="GO:0003735">
    <property type="term" value="F:structural constituent of ribosome"/>
    <property type="evidence" value="ECO:0007669"/>
    <property type="project" value="InterPro"/>
</dbReference>
<dbReference type="VEuPathDB" id="VectorBase:CQUJHB006651"/>
<reference evidence="6" key="2">
    <citation type="submission" date="2021-02" db="UniProtKB">
        <authorList>
            <consortium name="EnsemblMetazoa"/>
        </authorList>
    </citation>
    <scope>IDENTIFICATION</scope>
    <source>
        <strain evidence="6">JHB</strain>
    </source>
</reference>
<dbReference type="Proteomes" id="UP000002320">
    <property type="component" value="Unassembled WGS sequence"/>
</dbReference>
<evidence type="ECO:0000256" key="2">
    <source>
        <dbReference type="ARBA" id="ARBA00022980"/>
    </source>
</evidence>
<comment type="similarity">
    <text evidence="1">Belongs to the universal ribosomal protein uS2 family.</text>
</comment>
<reference evidence="5" key="1">
    <citation type="submission" date="2007-03" db="EMBL/GenBank/DDBJ databases">
        <title>Annotation of Culex pipiens quinquefasciatus.</title>
        <authorList>
            <consortium name="The Broad Institute Genome Sequencing Platform"/>
            <person name="Atkinson P.W."/>
            <person name="Hemingway J."/>
            <person name="Christensen B.M."/>
            <person name="Higgs S."/>
            <person name="Kodira C."/>
            <person name="Hannick L."/>
            <person name="Megy K."/>
            <person name="O'Leary S."/>
            <person name="Pearson M."/>
            <person name="Haas B.J."/>
            <person name="Mauceli E."/>
            <person name="Wortman J.R."/>
            <person name="Lee N.H."/>
            <person name="Guigo R."/>
            <person name="Stanke M."/>
            <person name="Alvarado L."/>
            <person name="Amedeo P."/>
            <person name="Antoine C.H."/>
            <person name="Arensburger P."/>
            <person name="Bidwell S.L."/>
            <person name="Crawford M."/>
            <person name="Camaro F."/>
            <person name="Devon K."/>
            <person name="Engels R."/>
            <person name="Hammond M."/>
            <person name="Howarth C."/>
            <person name="Koehrsen M."/>
            <person name="Lawson D."/>
            <person name="Montgomery P."/>
            <person name="Nene V."/>
            <person name="Nusbaum C."/>
            <person name="Puiu D."/>
            <person name="Romero-Severson J."/>
            <person name="Severson D.W."/>
            <person name="Shumway M."/>
            <person name="Sisk P."/>
            <person name="Stolte C."/>
            <person name="Zeng Q."/>
            <person name="Eisenstadt E."/>
            <person name="Fraser-Liggett C."/>
            <person name="Strausberg R."/>
            <person name="Galagan J."/>
            <person name="Birren B."/>
            <person name="Collins F.H."/>
        </authorList>
    </citation>
    <scope>NUCLEOTIDE SEQUENCE [LARGE SCALE GENOMIC DNA]</scope>
    <source>
        <strain evidence="5">JHB</strain>
    </source>
</reference>
<dbReference type="OrthoDB" id="414863at2759"/>
<dbReference type="GO" id="GO:0015935">
    <property type="term" value="C:small ribosomal subunit"/>
    <property type="evidence" value="ECO:0007669"/>
    <property type="project" value="InterPro"/>
</dbReference>
<evidence type="ECO:0000313" key="6">
    <source>
        <dbReference type="EnsemblMetazoa" id="CPIJ015925-PA"/>
    </source>
</evidence>
<dbReference type="SUPFAM" id="SSF52313">
    <property type="entry name" value="Ribosomal protein S2"/>
    <property type="match status" value="1"/>
</dbReference>
<evidence type="ECO:0000313" key="5">
    <source>
        <dbReference type="EMBL" id="EDS43384.1"/>
    </source>
</evidence>
<dbReference type="PRINTS" id="PR00395">
    <property type="entry name" value="RIBOSOMALS2"/>
</dbReference>